<keyword evidence="2" id="KW-0472">Membrane</keyword>
<keyword evidence="2" id="KW-1133">Transmembrane helix</keyword>
<gene>
    <name evidence="3" type="ORF">GRI32_06570</name>
</gene>
<keyword evidence="4" id="KW-1185">Reference proteome</keyword>
<protein>
    <submittedName>
        <fullName evidence="3">Uncharacterized protein</fullName>
    </submittedName>
</protein>
<proteinExistence type="predicted"/>
<evidence type="ECO:0000313" key="4">
    <source>
        <dbReference type="Proteomes" id="UP000435243"/>
    </source>
</evidence>
<dbReference type="RefSeq" id="WP_237437423.1">
    <property type="nucleotide sequence ID" value="NZ_WTYY01000003.1"/>
</dbReference>
<comment type="caution">
    <text evidence="3">The sequence shown here is derived from an EMBL/GenBank/DDBJ whole genome shotgun (WGS) entry which is preliminary data.</text>
</comment>
<reference evidence="3 4" key="1">
    <citation type="submission" date="2019-12" db="EMBL/GenBank/DDBJ databases">
        <title>Genomic-based taxomic classification of the family Erythrobacteraceae.</title>
        <authorList>
            <person name="Xu L."/>
        </authorList>
    </citation>
    <scope>NUCLEOTIDE SEQUENCE [LARGE SCALE GENOMIC DNA]</scope>
    <source>
        <strain evidence="3 4">JCM 16339</strain>
    </source>
</reference>
<evidence type="ECO:0000256" key="2">
    <source>
        <dbReference type="SAM" id="Phobius"/>
    </source>
</evidence>
<name>A0A844ZMY6_9SPHN</name>
<feature type="transmembrane region" description="Helical" evidence="2">
    <location>
        <begin position="12"/>
        <end position="33"/>
    </location>
</feature>
<dbReference type="Proteomes" id="UP000435243">
    <property type="component" value="Unassembled WGS sequence"/>
</dbReference>
<organism evidence="3 4">
    <name type="scientific">Alteraurantiacibacter aestuarii</name>
    <dbReference type="NCBI Taxonomy" id="650004"/>
    <lineage>
        <taxon>Bacteria</taxon>
        <taxon>Pseudomonadati</taxon>
        <taxon>Pseudomonadota</taxon>
        <taxon>Alphaproteobacteria</taxon>
        <taxon>Sphingomonadales</taxon>
        <taxon>Erythrobacteraceae</taxon>
        <taxon>Alteraurantiacibacter</taxon>
    </lineage>
</organism>
<evidence type="ECO:0000313" key="3">
    <source>
        <dbReference type="EMBL" id="MXO88400.1"/>
    </source>
</evidence>
<dbReference type="AlphaFoldDB" id="A0A844ZMY6"/>
<keyword evidence="2" id="KW-0812">Transmembrane</keyword>
<feature type="region of interest" description="Disordered" evidence="1">
    <location>
        <begin position="42"/>
        <end position="75"/>
    </location>
</feature>
<evidence type="ECO:0000256" key="1">
    <source>
        <dbReference type="SAM" id="MobiDB-lite"/>
    </source>
</evidence>
<dbReference type="EMBL" id="WTYY01000003">
    <property type="protein sequence ID" value="MXO88400.1"/>
    <property type="molecule type" value="Genomic_DNA"/>
</dbReference>
<accession>A0A844ZMY6</accession>
<sequence>MAADEAAGNLSVIDYFTIALTHGLIALAAFRLLTRDDLDREDEAAAADTAPAPRPKGKFSPYARPNAGRSTNKDG</sequence>